<accession>A0A6D0EX15</accession>
<sequence>LASAALLLDERLTGLQFLGAVLIMTGLYINVFGLRWRKAVKVRG</sequence>
<evidence type="ECO:0000256" key="2">
    <source>
        <dbReference type="ARBA" id="ARBA00022475"/>
    </source>
</evidence>
<keyword evidence="4" id="KW-1133">Transmembrane helix</keyword>
<dbReference type="AlphaFoldDB" id="A0A6D0EX15"/>
<protein>
    <submittedName>
        <fullName evidence="6">O-acetylserine/cysteine export protein</fullName>
    </submittedName>
</protein>
<reference evidence="6 7" key="1">
    <citation type="submission" date="2019-12" db="EMBL/GenBank/DDBJ databases">
        <title>Enteriobacteria Tanzani isolates_8377-8380.</title>
        <authorList>
            <person name="Subbiah M."/>
            <person name="Call D."/>
        </authorList>
    </citation>
    <scope>NUCLEOTIDE SEQUENCE [LARGE SCALE GENOMIC DNA]</scope>
    <source>
        <strain evidence="6 7">8378wH8</strain>
    </source>
</reference>
<comment type="subcellular location">
    <subcellularLocation>
        <location evidence="1">Cell membrane</location>
        <topology evidence="1">Multi-pass membrane protein</topology>
    </subcellularLocation>
</comment>
<name>A0A6D0EX15_ECOLX</name>
<proteinExistence type="predicted"/>
<evidence type="ECO:0000256" key="3">
    <source>
        <dbReference type="ARBA" id="ARBA00022692"/>
    </source>
</evidence>
<dbReference type="EMBL" id="WTRC01000177">
    <property type="protein sequence ID" value="MWT21826.1"/>
    <property type="molecule type" value="Genomic_DNA"/>
</dbReference>
<keyword evidence="3" id="KW-0812">Transmembrane</keyword>
<gene>
    <name evidence="6" type="ORF">GP965_13020</name>
</gene>
<evidence type="ECO:0000313" key="6">
    <source>
        <dbReference type="EMBL" id="MWT21826.1"/>
    </source>
</evidence>
<evidence type="ECO:0000256" key="1">
    <source>
        <dbReference type="ARBA" id="ARBA00004651"/>
    </source>
</evidence>
<evidence type="ECO:0000313" key="7">
    <source>
        <dbReference type="Proteomes" id="UP000462410"/>
    </source>
</evidence>
<evidence type="ECO:0000256" key="5">
    <source>
        <dbReference type="ARBA" id="ARBA00023136"/>
    </source>
</evidence>
<dbReference type="InterPro" id="IPR037185">
    <property type="entry name" value="EmrE-like"/>
</dbReference>
<dbReference type="SUPFAM" id="SSF103481">
    <property type="entry name" value="Multidrug resistance efflux transporter EmrE"/>
    <property type="match status" value="1"/>
</dbReference>
<keyword evidence="5" id="KW-0472">Membrane</keyword>
<evidence type="ECO:0000256" key="4">
    <source>
        <dbReference type="ARBA" id="ARBA00022989"/>
    </source>
</evidence>
<keyword evidence="2" id="KW-1003">Cell membrane</keyword>
<comment type="caution">
    <text evidence="6">The sequence shown here is derived from an EMBL/GenBank/DDBJ whole genome shotgun (WGS) entry which is preliminary data.</text>
</comment>
<feature type="non-terminal residue" evidence="6">
    <location>
        <position position="1"/>
    </location>
</feature>
<organism evidence="6 7">
    <name type="scientific">Escherichia coli</name>
    <dbReference type="NCBI Taxonomy" id="562"/>
    <lineage>
        <taxon>Bacteria</taxon>
        <taxon>Pseudomonadati</taxon>
        <taxon>Pseudomonadota</taxon>
        <taxon>Gammaproteobacteria</taxon>
        <taxon>Enterobacterales</taxon>
        <taxon>Enterobacteriaceae</taxon>
        <taxon>Escherichia</taxon>
    </lineage>
</organism>
<dbReference type="Proteomes" id="UP000462410">
    <property type="component" value="Unassembled WGS sequence"/>
</dbReference>